<evidence type="ECO:0000256" key="5">
    <source>
        <dbReference type="ARBA" id="ARBA00023163"/>
    </source>
</evidence>
<feature type="domain" description="Transcription elongation factor GreA/GreB C-terminal" evidence="8">
    <location>
        <begin position="88"/>
        <end position="160"/>
    </location>
</feature>
<dbReference type="InterPro" id="IPR022691">
    <property type="entry name" value="Tscrpt_elong_fac_GreA/B_N"/>
</dbReference>
<dbReference type="FunFam" id="1.10.287.180:FF:000001">
    <property type="entry name" value="Transcription elongation factor GreA"/>
    <property type="match status" value="1"/>
</dbReference>
<keyword evidence="5" id="KW-0804">Transcription</keyword>
<keyword evidence="4" id="KW-0238">DNA-binding</keyword>
<dbReference type="InterPro" id="IPR001437">
    <property type="entry name" value="Tscrpt_elong_fac_GreA/B_C"/>
</dbReference>
<proteinExistence type="inferred from homology"/>
<comment type="function">
    <text evidence="6">Necessary for efficient RNA polymerase transcription elongation past template-encoded arresting sites. The arresting sites in DNA have the property of trapping a certain fraction of elongating RNA polymerases that pass through, resulting in locked ternary complexes. Cleavage of the nascent transcript by cleavage factors such as GreA or GreB allows the resumption of elongation from the new 3'terminus. GreA releases sequences of 2 to 3 nucleotides.</text>
</comment>
<dbReference type="InterPro" id="IPR028624">
    <property type="entry name" value="Tscrpt_elong_fac_GreA/B"/>
</dbReference>
<dbReference type="Gene3D" id="1.10.287.180">
    <property type="entry name" value="Transcription elongation factor, GreA/GreB, N-terminal domain"/>
    <property type="match status" value="1"/>
</dbReference>
<organism evidence="10">
    <name type="scientific">hydrothermal vent metagenome</name>
    <dbReference type="NCBI Taxonomy" id="652676"/>
    <lineage>
        <taxon>unclassified sequences</taxon>
        <taxon>metagenomes</taxon>
        <taxon>ecological metagenomes</taxon>
    </lineage>
</organism>
<dbReference type="InterPro" id="IPR036805">
    <property type="entry name" value="Tscrpt_elong_fac_GreA/B_N_sf"/>
</dbReference>
<dbReference type="Gene3D" id="3.10.50.30">
    <property type="entry name" value="Transcription elongation factor, GreA/GreB, C-terminal domain"/>
    <property type="match status" value="1"/>
</dbReference>
<keyword evidence="10" id="KW-0251">Elongation factor</keyword>
<dbReference type="HAMAP" id="MF_00105">
    <property type="entry name" value="GreA_GreB"/>
    <property type="match status" value="1"/>
</dbReference>
<evidence type="ECO:0000256" key="3">
    <source>
        <dbReference type="ARBA" id="ARBA00023015"/>
    </source>
</evidence>
<dbReference type="GO" id="GO:0032784">
    <property type="term" value="P:regulation of DNA-templated transcription elongation"/>
    <property type="evidence" value="ECO:0007669"/>
    <property type="project" value="InterPro"/>
</dbReference>
<dbReference type="PIRSF" id="PIRSF006092">
    <property type="entry name" value="GreA_GreB"/>
    <property type="match status" value="1"/>
</dbReference>
<evidence type="ECO:0000256" key="4">
    <source>
        <dbReference type="ARBA" id="ARBA00023125"/>
    </source>
</evidence>
<gene>
    <name evidence="10" type="ORF">MNBD_CHLOROFLEXI01-2765</name>
</gene>
<evidence type="ECO:0000256" key="7">
    <source>
        <dbReference type="ARBA" id="ARBA00030776"/>
    </source>
</evidence>
<dbReference type="InterPro" id="IPR018151">
    <property type="entry name" value="TF_GreA/GreB_CS"/>
</dbReference>
<evidence type="ECO:0000259" key="8">
    <source>
        <dbReference type="Pfam" id="PF01272"/>
    </source>
</evidence>
<dbReference type="GO" id="GO:0003677">
    <property type="term" value="F:DNA binding"/>
    <property type="evidence" value="ECO:0007669"/>
    <property type="project" value="UniProtKB-KW"/>
</dbReference>
<protein>
    <recommendedName>
        <fullName evidence="2">Transcription elongation factor GreA</fullName>
    </recommendedName>
    <alternativeName>
        <fullName evidence="7">Transcript cleavage factor GreA</fullName>
    </alternativeName>
</protein>
<keyword evidence="10" id="KW-0648">Protein biosynthesis</keyword>
<dbReference type="Pfam" id="PF03449">
    <property type="entry name" value="GreA_GreB_N"/>
    <property type="match status" value="1"/>
</dbReference>
<evidence type="ECO:0000256" key="1">
    <source>
        <dbReference type="ARBA" id="ARBA00008213"/>
    </source>
</evidence>
<dbReference type="GO" id="GO:0003746">
    <property type="term" value="F:translation elongation factor activity"/>
    <property type="evidence" value="ECO:0007669"/>
    <property type="project" value="UniProtKB-KW"/>
</dbReference>
<evidence type="ECO:0000313" key="10">
    <source>
        <dbReference type="EMBL" id="VAW31991.1"/>
    </source>
</evidence>
<dbReference type="InterPro" id="IPR006359">
    <property type="entry name" value="Tscrpt_elong_fac_GreA"/>
</dbReference>
<dbReference type="NCBIfam" id="NF001263">
    <property type="entry name" value="PRK00226.1-4"/>
    <property type="match status" value="1"/>
</dbReference>
<dbReference type="InterPro" id="IPR023459">
    <property type="entry name" value="Tscrpt_elong_fac_GreA/B_fam"/>
</dbReference>
<dbReference type="PANTHER" id="PTHR30437:SF4">
    <property type="entry name" value="TRANSCRIPTION ELONGATION FACTOR GREA"/>
    <property type="match status" value="1"/>
</dbReference>
<dbReference type="NCBIfam" id="TIGR01462">
    <property type="entry name" value="greA"/>
    <property type="match status" value="1"/>
</dbReference>
<sequence>MTLMKPHLLTEEGLEKLTDELENLLGEGRERVADRLHRAFQDGQDDDFVENAELEAARNEQAFMEGRIQELEDILKNYQLIGNSGGSPDSVGVGDWVTVSEEGVDDEERYHLVGAAEADPTAGRISNESPLGEALLGKKVGEVVRVNAPNGILEFRVVKIG</sequence>
<reference evidence="10" key="1">
    <citation type="submission" date="2018-06" db="EMBL/GenBank/DDBJ databases">
        <authorList>
            <person name="Zhirakovskaya E."/>
        </authorList>
    </citation>
    <scope>NUCLEOTIDE SEQUENCE</scope>
</reference>
<feature type="domain" description="Transcription elongation factor GreA/GreB N-terminal" evidence="9">
    <location>
        <begin position="8"/>
        <end position="79"/>
    </location>
</feature>
<name>A0A3B0ULG1_9ZZZZ</name>
<dbReference type="FunFam" id="3.10.50.30:FF:000001">
    <property type="entry name" value="Transcription elongation factor GreA"/>
    <property type="match status" value="1"/>
</dbReference>
<evidence type="ECO:0000256" key="6">
    <source>
        <dbReference type="ARBA" id="ARBA00024916"/>
    </source>
</evidence>
<evidence type="ECO:0000256" key="2">
    <source>
        <dbReference type="ARBA" id="ARBA00013729"/>
    </source>
</evidence>
<dbReference type="InterPro" id="IPR036953">
    <property type="entry name" value="GreA/GreB_C_sf"/>
</dbReference>
<dbReference type="SUPFAM" id="SSF46557">
    <property type="entry name" value="GreA transcript cleavage protein, N-terminal domain"/>
    <property type="match status" value="1"/>
</dbReference>
<comment type="similarity">
    <text evidence="1">Belongs to the GreA/GreB family.</text>
</comment>
<dbReference type="SUPFAM" id="SSF54534">
    <property type="entry name" value="FKBP-like"/>
    <property type="match status" value="1"/>
</dbReference>
<dbReference type="AlphaFoldDB" id="A0A3B0ULG1"/>
<dbReference type="GO" id="GO:0006354">
    <property type="term" value="P:DNA-templated transcription elongation"/>
    <property type="evidence" value="ECO:0007669"/>
    <property type="project" value="TreeGrafter"/>
</dbReference>
<keyword evidence="3" id="KW-0805">Transcription regulation</keyword>
<accession>A0A3B0ULG1</accession>
<dbReference type="GO" id="GO:0070063">
    <property type="term" value="F:RNA polymerase binding"/>
    <property type="evidence" value="ECO:0007669"/>
    <property type="project" value="InterPro"/>
</dbReference>
<dbReference type="PANTHER" id="PTHR30437">
    <property type="entry name" value="TRANSCRIPTION ELONGATION FACTOR GREA"/>
    <property type="match status" value="1"/>
</dbReference>
<dbReference type="EMBL" id="UOEU01000310">
    <property type="protein sequence ID" value="VAW31991.1"/>
    <property type="molecule type" value="Genomic_DNA"/>
</dbReference>
<evidence type="ECO:0000259" key="9">
    <source>
        <dbReference type="Pfam" id="PF03449"/>
    </source>
</evidence>
<dbReference type="PROSITE" id="PS00830">
    <property type="entry name" value="GREAB_2"/>
    <property type="match status" value="1"/>
</dbReference>
<dbReference type="Pfam" id="PF01272">
    <property type="entry name" value="GreA_GreB"/>
    <property type="match status" value="1"/>
</dbReference>